<dbReference type="AlphaFoldDB" id="A0A8T2NIP5"/>
<keyword evidence="2" id="KW-1185">Reference proteome</keyword>
<gene>
    <name evidence="1" type="ORF">JZ751_022207</name>
</gene>
<name>A0A8T2NIP5_9TELE</name>
<reference evidence="1" key="1">
    <citation type="thesis" date="2021" institute="BYU ScholarsArchive" country="Provo, UT, USA">
        <title>Applications of and Algorithms for Genome Assembly and Genomic Analyses with an Emphasis on Marine Teleosts.</title>
        <authorList>
            <person name="Pickett B.D."/>
        </authorList>
    </citation>
    <scope>NUCLEOTIDE SEQUENCE</scope>
    <source>
        <strain evidence="1">HI-2016</strain>
    </source>
</reference>
<evidence type="ECO:0000313" key="1">
    <source>
        <dbReference type="EMBL" id="KAG9339894.1"/>
    </source>
</evidence>
<proteinExistence type="predicted"/>
<dbReference type="Proteomes" id="UP000824540">
    <property type="component" value="Unassembled WGS sequence"/>
</dbReference>
<organism evidence="1 2">
    <name type="scientific">Albula glossodonta</name>
    <name type="common">roundjaw bonefish</name>
    <dbReference type="NCBI Taxonomy" id="121402"/>
    <lineage>
        <taxon>Eukaryota</taxon>
        <taxon>Metazoa</taxon>
        <taxon>Chordata</taxon>
        <taxon>Craniata</taxon>
        <taxon>Vertebrata</taxon>
        <taxon>Euteleostomi</taxon>
        <taxon>Actinopterygii</taxon>
        <taxon>Neopterygii</taxon>
        <taxon>Teleostei</taxon>
        <taxon>Albuliformes</taxon>
        <taxon>Albulidae</taxon>
        <taxon>Albula</taxon>
    </lineage>
</organism>
<evidence type="ECO:0000313" key="2">
    <source>
        <dbReference type="Proteomes" id="UP000824540"/>
    </source>
</evidence>
<sequence length="151" mass="15802">MMLGGGEFAVFRGGVCVSGGSAGREQFPQGGGYMSQRLVFMLTCSDTADWVVFVDRHLSGCVRFLAAGVSILPRFVLCSEGDPGVMPRIDSVPTALKVDENNQQSPSEELSCTACETQSASDDGHGGRKELGGAAEDRATLCTATASQLMS</sequence>
<dbReference type="EMBL" id="JAFBMS010000048">
    <property type="protein sequence ID" value="KAG9339894.1"/>
    <property type="molecule type" value="Genomic_DNA"/>
</dbReference>
<accession>A0A8T2NIP5</accession>
<protein>
    <submittedName>
        <fullName evidence="1">Uncharacterized protein</fullName>
    </submittedName>
</protein>
<comment type="caution">
    <text evidence="1">The sequence shown here is derived from an EMBL/GenBank/DDBJ whole genome shotgun (WGS) entry which is preliminary data.</text>
</comment>